<dbReference type="Gene3D" id="2.160.20.120">
    <property type="match status" value="1"/>
</dbReference>
<dbReference type="EMBL" id="LT854705">
    <property type="protein sequence ID" value="SMS13245.1"/>
    <property type="molecule type" value="Genomic_DNA"/>
</dbReference>
<dbReference type="InterPro" id="IPR025164">
    <property type="entry name" value="Toastrack_DUF4097"/>
</dbReference>
<protein>
    <recommendedName>
        <fullName evidence="1">DUF4097 domain-containing protein</fullName>
    </recommendedName>
</protein>
<evidence type="ECO:0000313" key="3">
    <source>
        <dbReference type="Proteomes" id="UP000195412"/>
    </source>
</evidence>
<proteinExistence type="predicted"/>
<dbReference type="AlphaFoldDB" id="A0A1Y6JTS0"/>
<feature type="domain" description="DUF4097" evidence="1">
    <location>
        <begin position="55"/>
        <end position="319"/>
    </location>
</feature>
<gene>
    <name evidence="2" type="ORF">LZ3411_0195</name>
</gene>
<dbReference type="KEGG" id="lzy:LZ3411_0195"/>
<reference evidence="3" key="1">
    <citation type="submission" date="2017-05" db="EMBL/GenBank/DDBJ databases">
        <authorList>
            <person name="Papadimitriou K."/>
        </authorList>
    </citation>
    <scope>NUCLEOTIDE SEQUENCE [LARGE SCALE GENOMIC DNA]</scope>
    <source>
        <strain evidence="3">ACA-DC 3411</strain>
    </source>
</reference>
<dbReference type="Pfam" id="PF13349">
    <property type="entry name" value="DUF4097"/>
    <property type="match status" value="1"/>
</dbReference>
<evidence type="ECO:0000313" key="2">
    <source>
        <dbReference type="EMBL" id="SMS13245.1"/>
    </source>
</evidence>
<sequence length="319" mass="34632">MKRWNMISLVAIVVGLILVILGVGHHGVKALTWNNGGFQVDERRQTVVHPGAFDKVVVNTKLPVTIKPGNVNQITIQQHSVNQKKHPVTAKVANHTLTVAGGDNRQNIFRIHGFSMGWSDDAYDTSGKITIVVPKATTVKTVTLQRNWIVRLEDLTVKKVTGSHSGSFQAKNVTFSQPLDLSRGDVDIYLTNVTTPRVTAKTGDGDIVIRQSHFKQTSNVLHTADGDVSVKNTHLGGADVASNDGDLHIGHNQVTRSVKAHTDDGDVYSIVSDTAGVSVQTNDGDIQLMGRSRRSGTHLRPNAKVQYAFSTDDGDITVR</sequence>
<organism evidence="2 3">
    <name type="scientific">Levilactobacillus zymae</name>
    <dbReference type="NCBI Taxonomy" id="267363"/>
    <lineage>
        <taxon>Bacteria</taxon>
        <taxon>Bacillati</taxon>
        <taxon>Bacillota</taxon>
        <taxon>Bacilli</taxon>
        <taxon>Lactobacillales</taxon>
        <taxon>Lactobacillaceae</taxon>
        <taxon>Levilactobacillus</taxon>
    </lineage>
</organism>
<dbReference type="RefSeq" id="WP_087741366.1">
    <property type="nucleotide sequence ID" value="NZ_LT854705.1"/>
</dbReference>
<name>A0A1Y6JTS0_9LACO</name>
<dbReference type="Proteomes" id="UP000195412">
    <property type="component" value="Chromosome I"/>
</dbReference>
<accession>A0A1Y6JTS0</accession>
<evidence type="ECO:0000259" key="1">
    <source>
        <dbReference type="Pfam" id="PF13349"/>
    </source>
</evidence>